<dbReference type="SUPFAM" id="SSF74650">
    <property type="entry name" value="Galactose mutarotase-like"/>
    <property type="match status" value="1"/>
</dbReference>
<dbReference type="InterPro" id="IPR000602">
    <property type="entry name" value="Glyco_hydro_38_N"/>
</dbReference>
<dbReference type="InterPro" id="IPR027291">
    <property type="entry name" value="Glyco_hydro_38_N_sf"/>
</dbReference>
<accession>A0A559KAR0</accession>
<keyword evidence="4" id="KW-0326">Glycosidase</keyword>
<evidence type="ECO:0000313" key="6">
    <source>
        <dbReference type="EMBL" id="TVY09220.1"/>
    </source>
</evidence>
<dbReference type="InterPro" id="IPR011013">
    <property type="entry name" value="Gal_mutarotase_sf_dom"/>
</dbReference>
<dbReference type="InterPro" id="IPR041147">
    <property type="entry name" value="GH38_C"/>
</dbReference>
<evidence type="ECO:0000256" key="2">
    <source>
        <dbReference type="ARBA" id="ARBA00022723"/>
    </source>
</evidence>
<dbReference type="Gene3D" id="2.70.98.30">
    <property type="entry name" value="Golgi alpha-mannosidase II, domain 4"/>
    <property type="match status" value="1"/>
</dbReference>
<sequence>MPHFHYDTVYLKTYEQYLEPALSHIHEALRIMSVNEDYTFMIEQTILLEEYWERFPEQRALLRQLAKDGRLEIACGMYCMPDTNIPSGESFIRQVTKGKRWAREHLGIDVKVAWLSDSFGHHPQLPQLLQHCGYDSYVFGRGMDPSAVTPFMWNGIDGTSIFTHRLHGGYGLIMFSAAVQNALELNLNSTKGGDAIRERIRLLESVATEREHLLLPNGGDMAKPQQEAVAAVADYNARRGEGPECVFSSIHRYVHSVQEAAADGLPEVSQDINPVTPGVNSSRMAIKLWNRALEGKLQAAERWRAAMSLQGGLKAADGDARRSFWLDAAWEQVLFNQFHDIISGTIVDEGYVDTLRRYREADSHLAKTISSLKAEMAAVTQTEAAGTNSGLRDLELLVFNPSGFEREEVVSFPVELSRTDSTGVRVYREDGTEVPAELRVIAADQHGSRRVEIRIADRFGALASGSYKAVWETQGQDQTSDSAKSYRLQQNQDGSFAFENEHCRVHVAGSGCIVSYELIASGEQWIPLGKAWNDLWFLSDAGDLWLYSDSILNGAFYGPMEDVFEEMMTDGKPYVRHWLGSSLKSAGTISVKDEDAEKIVLESKGTMQFWKMRVAYEKLIYLYKHSGKIGFETKLTGAGKNYRLVAAFPTDLEQGQLYHEIPFGTVHRQSGEFPAQNWAALEEGQRGVLLSNAGIPGNGRLGGLLYLALTRSVSMAYKTESELAYEEGVSHTYRYEVCPYEGMTHVGLQPWRQGERLNLPLQTAVYPAGTPLVQLDGIKVDNDSIHVAGVYQEADKWIVRVYEASGSGAKGTIRLPYAPEPMLYSEEDVLGEVRTEPRSTNGTIAVELGGFQIKTYAIRRA</sequence>
<dbReference type="Gene3D" id="2.60.40.1180">
    <property type="entry name" value="Golgi alpha-mannosidase II"/>
    <property type="match status" value="1"/>
</dbReference>
<dbReference type="SUPFAM" id="SSF88688">
    <property type="entry name" value="Families 57/38 glycoside transferase middle domain"/>
    <property type="match status" value="1"/>
</dbReference>
<dbReference type="AlphaFoldDB" id="A0A559KAR0"/>
<evidence type="ECO:0000259" key="5">
    <source>
        <dbReference type="SMART" id="SM00872"/>
    </source>
</evidence>
<dbReference type="SMART" id="SM00872">
    <property type="entry name" value="Alpha-mann_mid"/>
    <property type="match status" value="1"/>
</dbReference>
<dbReference type="InterPro" id="IPR013780">
    <property type="entry name" value="Glyco_hydro_b"/>
</dbReference>
<dbReference type="PANTHER" id="PTHR46017:SF2">
    <property type="entry name" value="MANNOSYLGLYCERATE HYDROLASE"/>
    <property type="match status" value="1"/>
</dbReference>
<dbReference type="Gene3D" id="1.20.1270.50">
    <property type="entry name" value="Glycoside hydrolase family 38, central domain"/>
    <property type="match status" value="1"/>
</dbReference>
<dbReference type="SUPFAM" id="SSF88713">
    <property type="entry name" value="Glycoside hydrolase/deacetylase"/>
    <property type="match status" value="1"/>
</dbReference>
<gene>
    <name evidence="6" type="ORF">FPZ49_14875</name>
</gene>
<keyword evidence="2" id="KW-0479">Metal-binding</keyword>
<dbReference type="GO" id="GO:0006013">
    <property type="term" value="P:mannose metabolic process"/>
    <property type="evidence" value="ECO:0007669"/>
    <property type="project" value="InterPro"/>
</dbReference>
<dbReference type="Pfam" id="PF01074">
    <property type="entry name" value="Glyco_hydro_38N"/>
    <property type="match status" value="1"/>
</dbReference>
<dbReference type="Pfam" id="PF17677">
    <property type="entry name" value="Glyco_hydro38C2"/>
    <property type="match status" value="1"/>
</dbReference>
<dbReference type="GO" id="GO:0009313">
    <property type="term" value="P:oligosaccharide catabolic process"/>
    <property type="evidence" value="ECO:0007669"/>
    <property type="project" value="TreeGrafter"/>
</dbReference>
<evidence type="ECO:0000256" key="4">
    <source>
        <dbReference type="ARBA" id="ARBA00023295"/>
    </source>
</evidence>
<dbReference type="RefSeq" id="WP_144847970.1">
    <property type="nucleotide sequence ID" value="NZ_VNJI01000016.1"/>
</dbReference>
<dbReference type="InterPro" id="IPR028995">
    <property type="entry name" value="Glyco_hydro_57/38_cen_sf"/>
</dbReference>
<dbReference type="OrthoDB" id="9772207at2"/>
<proteinExistence type="inferred from homology"/>
<organism evidence="6 7">
    <name type="scientific">Paenibacillus cremeus</name>
    <dbReference type="NCBI Taxonomy" id="2163881"/>
    <lineage>
        <taxon>Bacteria</taxon>
        <taxon>Bacillati</taxon>
        <taxon>Bacillota</taxon>
        <taxon>Bacilli</taxon>
        <taxon>Bacillales</taxon>
        <taxon>Paenibacillaceae</taxon>
        <taxon>Paenibacillus</taxon>
    </lineage>
</organism>
<dbReference type="PANTHER" id="PTHR46017">
    <property type="entry name" value="ALPHA-MANNOSIDASE 2C1"/>
    <property type="match status" value="1"/>
</dbReference>
<dbReference type="InterPro" id="IPR011330">
    <property type="entry name" value="Glyco_hydro/deAcase_b/a-brl"/>
</dbReference>
<comment type="similarity">
    <text evidence="1">Belongs to the glycosyl hydrolase 38 family.</text>
</comment>
<keyword evidence="7" id="KW-1185">Reference proteome</keyword>
<evidence type="ECO:0000313" key="7">
    <source>
        <dbReference type="Proteomes" id="UP000317036"/>
    </source>
</evidence>
<reference evidence="6 7" key="1">
    <citation type="submission" date="2019-07" db="EMBL/GenBank/DDBJ databases">
        <authorList>
            <person name="Kim J."/>
        </authorList>
    </citation>
    <scope>NUCLEOTIDE SEQUENCE [LARGE SCALE GENOMIC DNA]</scope>
    <source>
        <strain evidence="6 7">JC52</strain>
    </source>
</reference>
<evidence type="ECO:0000256" key="3">
    <source>
        <dbReference type="ARBA" id="ARBA00022801"/>
    </source>
</evidence>
<dbReference type="EMBL" id="VNJI01000016">
    <property type="protein sequence ID" value="TVY09220.1"/>
    <property type="molecule type" value="Genomic_DNA"/>
</dbReference>
<comment type="caution">
    <text evidence="6">The sequence shown here is derived from an EMBL/GenBank/DDBJ whole genome shotgun (WGS) entry which is preliminary data.</text>
</comment>
<keyword evidence="3" id="KW-0378">Hydrolase</keyword>
<dbReference type="Proteomes" id="UP000317036">
    <property type="component" value="Unassembled WGS sequence"/>
</dbReference>
<dbReference type="GO" id="GO:0046872">
    <property type="term" value="F:metal ion binding"/>
    <property type="evidence" value="ECO:0007669"/>
    <property type="project" value="UniProtKB-KW"/>
</dbReference>
<dbReference type="InterPro" id="IPR015341">
    <property type="entry name" value="Glyco_hydro_38_cen"/>
</dbReference>
<dbReference type="CDD" id="cd10786">
    <property type="entry name" value="GH38N_AMII_like"/>
    <property type="match status" value="1"/>
</dbReference>
<protein>
    <recommendedName>
        <fullName evidence="5">Glycoside hydrolase family 38 central domain-containing protein</fullName>
    </recommendedName>
</protein>
<name>A0A559KAR0_9BACL</name>
<feature type="domain" description="Glycoside hydrolase family 38 central" evidence="5">
    <location>
        <begin position="281"/>
        <end position="358"/>
    </location>
</feature>
<dbReference type="InterPro" id="IPR037094">
    <property type="entry name" value="Glyco_hydro_38_cen_sf"/>
</dbReference>
<dbReference type="Gene3D" id="3.20.110.10">
    <property type="entry name" value="Glycoside hydrolase 38, N terminal domain"/>
    <property type="match status" value="1"/>
</dbReference>
<dbReference type="Pfam" id="PF09261">
    <property type="entry name" value="Alpha-mann_mid"/>
    <property type="match status" value="1"/>
</dbReference>
<evidence type="ECO:0000256" key="1">
    <source>
        <dbReference type="ARBA" id="ARBA00009792"/>
    </source>
</evidence>
<dbReference type="GO" id="GO:0030246">
    <property type="term" value="F:carbohydrate binding"/>
    <property type="evidence" value="ECO:0007669"/>
    <property type="project" value="InterPro"/>
</dbReference>
<dbReference type="GO" id="GO:0004559">
    <property type="term" value="F:alpha-mannosidase activity"/>
    <property type="evidence" value="ECO:0007669"/>
    <property type="project" value="InterPro"/>
</dbReference>